<gene>
    <name evidence="2" type="ORF">GN244_ATG03127</name>
</gene>
<dbReference type="InterPro" id="IPR018497">
    <property type="entry name" value="Peptidase_M13_C"/>
</dbReference>
<comment type="caution">
    <text evidence="2">The sequence shown here is derived from an EMBL/GenBank/DDBJ whole genome shotgun (WGS) entry which is preliminary data.</text>
</comment>
<dbReference type="Pfam" id="PF01431">
    <property type="entry name" value="Peptidase_M13"/>
    <property type="match status" value="1"/>
</dbReference>
<accession>A0A833T6V4</accession>
<dbReference type="GO" id="GO:0005886">
    <property type="term" value="C:plasma membrane"/>
    <property type="evidence" value="ECO:0007669"/>
    <property type="project" value="TreeGrafter"/>
</dbReference>
<keyword evidence="3" id="KW-1185">Reference proteome</keyword>
<dbReference type="PANTHER" id="PTHR11733">
    <property type="entry name" value="ZINC METALLOPROTEASE FAMILY M13 NEPRILYSIN-RELATED"/>
    <property type="match status" value="1"/>
</dbReference>
<dbReference type="EMBL" id="WSZM01000068">
    <property type="protein sequence ID" value="KAF4044513.1"/>
    <property type="molecule type" value="Genomic_DNA"/>
</dbReference>
<dbReference type="Proteomes" id="UP000602510">
    <property type="component" value="Unassembled WGS sequence"/>
</dbReference>
<reference evidence="2" key="1">
    <citation type="submission" date="2020-04" db="EMBL/GenBank/DDBJ databases">
        <title>Hybrid Assembly of Korean Phytophthora infestans isolates.</title>
        <authorList>
            <person name="Prokchorchik M."/>
            <person name="Lee Y."/>
            <person name="Seo J."/>
            <person name="Cho J.-H."/>
            <person name="Park Y.-E."/>
            <person name="Jang D.-C."/>
            <person name="Im J.-S."/>
            <person name="Choi J.-G."/>
            <person name="Park H.-J."/>
            <person name="Lee G.-B."/>
            <person name="Lee Y.-G."/>
            <person name="Hong S.-Y."/>
            <person name="Cho K."/>
            <person name="Sohn K.H."/>
        </authorList>
    </citation>
    <scope>NUCLEOTIDE SEQUENCE</scope>
    <source>
        <strain evidence="2">KR_1_A1</strain>
    </source>
</reference>
<feature type="domain" description="Peptidase M13 C-terminal" evidence="1">
    <location>
        <begin position="99"/>
        <end position="184"/>
    </location>
</feature>
<sequence>MAGLIKQAMQTELSNATWLDPSTRKEAIAKVGRVMTLFGKSPKYSTPPVKVTAATFFDNVIALKTWNFHNDYFANVGKQPDQQIWTLHPDEATGLYLLIQNSVQYSVGILQPPFFNSKLHPAQNFGSTGTLIGSDLTKPVSVQGRQVDQFSHTRNWFSEKDNAAYNSRAQCMSDQYSAKVLYDNNGKPLGHEEAARW</sequence>
<dbReference type="GO" id="GO:0016485">
    <property type="term" value="P:protein processing"/>
    <property type="evidence" value="ECO:0007669"/>
    <property type="project" value="TreeGrafter"/>
</dbReference>
<name>A0A833T6V4_PHYIN</name>
<evidence type="ECO:0000313" key="3">
    <source>
        <dbReference type="Proteomes" id="UP000602510"/>
    </source>
</evidence>
<proteinExistence type="predicted"/>
<protein>
    <submittedName>
        <fullName evidence="2">Peptidase family M13</fullName>
    </submittedName>
</protein>
<evidence type="ECO:0000259" key="1">
    <source>
        <dbReference type="Pfam" id="PF01431"/>
    </source>
</evidence>
<evidence type="ECO:0000313" key="2">
    <source>
        <dbReference type="EMBL" id="KAF4044513.1"/>
    </source>
</evidence>
<dbReference type="AlphaFoldDB" id="A0A833T6V4"/>
<dbReference type="InterPro" id="IPR000718">
    <property type="entry name" value="Peptidase_M13"/>
</dbReference>
<dbReference type="InterPro" id="IPR024079">
    <property type="entry name" value="MetalloPept_cat_dom_sf"/>
</dbReference>
<dbReference type="PANTHER" id="PTHR11733:SF237">
    <property type="entry name" value="NEPRILYSIN-LIKE 4"/>
    <property type="match status" value="1"/>
</dbReference>
<dbReference type="PROSITE" id="PS51885">
    <property type="entry name" value="NEPRILYSIN"/>
    <property type="match status" value="1"/>
</dbReference>
<dbReference type="Gene3D" id="3.40.390.10">
    <property type="entry name" value="Collagenase (Catalytic Domain)"/>
    <property type="match status" value="1"/>
</dbReference>
<organism evidence="2 3">
    <name type="scientific">Phytophthora infestans</name>
    <name type="common">Potato late blight agent</name>
    <name type="synonym">Botrytis infestans</name>
    <dbReference type="NCBI Taxonomy" id="4787"/>
    <lineage>
        <taxon>Eukaryota</taxon>
        <taxon>Sar</taxon>
        <taxon>Stramenopiles</taxon>
        <taxon>Oomycota</taxon>
        <taxon>Peronosporomycetes</taxon>
        <taxon>Peronosporales</taxon>
        <taxon>Peronosporaceae</taxon>
        <taxon>Phytophthora</taxon>
    </lineage>
</organism>
<dbReference type="GO" id="GO:0004222">
    <property type="term" value="F:metalloendopeptidase activity"/>
    <property type="evidence" value="ECO:0007669"/>
    <property type="project" value="InterPro"/>
</dbReference>
<dbReference type="SUPFAM" id="SSF55486">
    <property type="entry name" value="Metalloproteases ('zincins'), catalytic domain"/>
    <property type="match status" value="1"/>
</dbReference>